<sequence>MKNILIAFLMTVSLGAYAENLQCKNSYKIFEGIYSDLLSVSNGPEVNLTLLGQLESKYDYSRLFTRNHPGQLYSNGDWVSVDEYNDQIILSHAIRLGSRTKYLGIKLKKSKANFLSGVGEVCVVPTEVKLLYLDKEIINRFDNIFVRDLKNNTWRVFMYIGIEHKKDFDEFFPDFPKSVKLSERYSTLDPSFGESIKRTAEIYKAYDIELTPEMIEQRKEARRIINERRKANGFE</sequence>
<feature type="chain" id="PRO_5004512337" description="YARHG domain-containing protein" evidence="1">
    <location>
        <begin position="19"/>
        <end position="235"/>
    </location>
</feature>
<protein>
    <recommendedName>
        <fullName evidence="4">YARHG domain-containing protein</fullName>
    </recommendedName>
</protein>
<comment type="caution">
    <text evidence="2">The sequence shown here is derived from an EMBL/GenBank/DDBJ whole genome shotgun (WGS) entry which is preliminary data.</text>
</comment>
<gene>
    <name evidence="2" type="ORF">F945_02654</name>
</gene>
<name>S3NYC2_9GAMM</name>
<evidence type="ECO:0000313" key="3">
    <source>
        <dbReference type="Proteomes" id="UP000014568"/>
    </source>
</evidence>
<keyword evidence="3" id="KW-1185">Reference proteome</keyword>
<feature type="signal peptide" evidence="1">
    <location>
        <begin position="1"/>
        <end position="18"/>
    </location>
</feature>
<dbReference type="RefSeq" id="WP_016657050.1">
    <property type="nucleotide sequence ID" value="NZ_KE340353.1"/>
</dbReference>
<dbReference type="HOGENOM" id="CLU_102836_0_0_6"/>
<evidence type="ECO:0000313" key="2">
    <source>
        <dbReference type="EMBL" id="EPF71621.1"/>
    </source>
</evidence>
<dbReference type="PATRIC" id="fig|421052.3.peg.2592"/>
<dbReference type="OrthoDB" id="6713624at2"/>
<keyword evidence="1" id="KW-0732">Signal</keyword>
<organism evidence="2 3">
    <name type="scientific">Acinetobacter rudis CIP 110305</name>
    <dbReference type="NCBI Taxonomy" id="421052"/>
    <lineage>
        <taxon>Bacteria</taxon>
        <taxon>Pseudomonadati</taxon>
        <taxon>Pseudomonadota</taxon>
        <taxon>Gammaproteobacteria</taxon>
        <taxon>Moraxellales</taxon>
        <taxon>Moraxellaceae</taxon>
        <taxon>Acinetobacter</taxon>
    </lineage>
</organism>
<accession>S3NYC2</accession>
<dbReference type="STRING" id="632955.GCA_000829675_03331"/>
<evidence type="ECO:0008006" key="4">
    <source>
        <dbReference type="Google" id="ProtNLM"/>
    </source>
</evidence>
<dbReference type="eggNOG" id="ENOG5032A5X">
    <property type="taxonomic scope" value="Bacteria"/>
</dbReference>
<dbReference type="AlphaFoldDB" id="S3NYC2"/>
<proteinExistence type="predicted"/>
<dbReference type="Proteomes" id="UP000014568">
    <property type="component" value="Unassembled WGS sequence"/>
</dbReference>
<reference evidence="2 3" key="1">
    <citation type="submission" date="2013-06" db="EMBL/GenBank/DDBJ databases">
        <title>The Genome Sequence of Acinetobacter rudis CIP 110305.</title>
        <authorList>
            <consortium name="The Broad Institute Genome Sequencing Platform"/>
            <consortium name="The Broad Institute Genome Sequencing Center for Infectious Disease"/>
            <person name="Cerqueira G."/>
            <person name="Feldgarden M."/>
            <person name="Courvalin P."/>
            <person name="Perichon B."/>
            <person name="Grillot-Courvalin C."/>
            <person name="Clermont D."/>
            <person name="Rocha E."/>
            <person name="Yoon E.-J."/>
            <person name="Nemec A."/>
            <person name="Young S.K."/>
            <person name="Zeng Q."/>
            <person name="Gargeya S."/>
            <person name="Fitzgerald M."/>
            <person name="Abouelleil A."/>
            <person name="Alvarado L."/>
            <person name="Berlin A.M."/>
            <person name="Chapman S.B."/>
            <person name="Dewar J."/>
            <person name="Goldberg J."/>
            <person name="Griggs A."/>
            <person name="Gujja S."/>
            <person name="Hansen M."/>
            <person name="Howarth C."/>
            <person name="Imamovic A."/>
            <person name="Larimer J."/>
            <person name="McCowan C."/>
            <person name="Murphy C."/>
            <person name="Pearson M."/>
            <person name="Priest M."/>
            <person name="Roberts A."/>
            <person name="Saif S."/>
            <person name="Shea T."/>
            <person name="Sykes S."/>
            <person name="Wortman J."/>
            <person name="Nusbaum C."/>
            <person name="Birren B."/>
        </authorList>
    </citation>
    <scope>NUCLEOTIDE SEQUENCE [LARGE SCALE GENOMIC DNA]</scope>
    <source>
        <strain evidence="2 3">CIP 110305</strain>
    </source>
</reference>
<evidence type="ECO:0000256" key="1">
    <source>
        <dbReference type="SAM" id="SignalP"/>
    </source>
</evidence>
<dbReference type="EMBL" id="ATGI01000032">
    <property type="protein sequence ID" value="EPF71621.1"/>
    <property type="molecule type" value="Genomic_DNA"/>
</dbReference>